<evidence type="ECO:0000256" key="3">
    <source>
        <dbReference type="ARBA" id="ARBA00022525"/>
    </source>
</evidence>
<evidence type="ECO:0000256" key="2">
    <source>
        <dbReference type="ARBA" id="ARBA00022512"/>
    </source>
</evidence>
<dbReference type="Proteomes" id="UP000663760">
    <property type="component" value="Chromosome 4"/>
</dbReference>
<evidence type="ECO:0000313" key="8">
    <source>
        <dbReference type="EMBL" id="CAA7395454.1"/>
    </source>
</evidence>
<keyword evidence="3" id="KW-0964">Secreted</keyword>
<name>A0A7I8KE00_SPIIN</name>
<feature type="chain" id="PRO_5029577778" description="DUF642 domain-containing protein" evidence="6">
    <location>
        <begin position="21"/>
        <end position="366"/>
    </location>
</feature>
<dbReference type="FunFam" id="2.60.120.260:FF:000031">
    <property type="entry name" value="DUF642 family protein"/>
    <property type="match status" value="1"/>
</dbReference>
<dbReference type="SUPFAM" id="SSF49785">
    <property type="entry name" value="Galactose-binding domain-like"/>
    <property type="match status" value="1"/>
</dbReference>
<feature type="domain" description="DUF642" evidence="7">
    <location>
        <begin position="28"/>
        <end position="184"/>
    </location>
</feature>
<dbReference type="AlphaFoldDB" id="A0A7I8KE00"/>
<evidence type="ECO:0000313" key="9">
    <source>
        <dbReference type="Proteomes" id="UP000663760"/>
    </source>
</evidence>
<keyword evidence="5" id="KW-0325">Glycoprotein</keyword>
<dbReference type="Pfam" id="PF04862">
    <property type="entry name" value="DUF642"/>
    <property type="match status" value="2"/>
</dbReference>
<dbReference type="InterPro" id="IPR008979">
    <property type="entry name" value="Galactose-bd-like_sf"/>
</dbReference>
<dbReference type="InterPro" id="IPR052437">
    <property type="entry name" value="Pectin_Meth_Modulator"/>
</dbReference>
<reference evidence="8" key="1">
    <citation type="submission" date="2020-02" db="EMBL/GenBank/DDBJ databases">
        <authorList>
            <person name="Scholz U."/>
            <person name="Mascher M."/>
            <person name="Fiebig A."/>
        </authorList>
    </citation>
    <scope>NUCLEOTIDE SEQUENCE</scope>
</reference>
<evidence type="ECO:0000256" key="5">
    <source>
        <dbReference type="ARBA" id="ARBA00023180"/>
    </source>
</evidence>
<gene>
    <name evidence="8" type="ORF">SI8410_04006115</name>
</gene>
<evidence type="ECO:0000256" key="4">
    <source>
        <dbReference type="ARBA" id="ARBA00022729"/>
    </source>
</evidence>
<dbReference type="EMBL" id="LR746267">
    <property type="protein sequence ID" value="CAA7395454.1"/>
    <property type="molecule type" value="Genomic_DNA"/>
</dbReference>
<keyword evidence="9" id="KW-1185">Reference proteome</keyword>
<accession>A0A7I8KE00</accession>
<feature type="signal peptide" evidence="6">
    <location>
        <begin position="1"/>
        <end position="20"/>
    </location>
</feature>
<feature type="domain" description="DUF642" evidence="7">
    <location>
        <begin position="196"/>
        <end position="362"/>
    </location>
</feature>
<sequence>MSTALLLLTVLLSSIVSARAVVPQALDGLLENGNFEQGPKSGKINKTVIMGKHALPGWTIRGLVEYVSGGPQPGGMFFAVAHGVHAVRLGNEASISQNISVKPGSLYSLTFSASRTCAQDEVLRVSVPPLSGDLPLQTLYSSDGGDTYAWGFTAASATVEVIFHNTGVQEDPACGPLLDAVAIKELFPPKPTRGNLVKNGGFEEGPHVFKNGSHGVLLPPKQLDVTSPLPGWIIESLKAVRYVDSAHFVVPSGISAVELVAGRESAIAQVVRTVAGKAYKLSFLVGDAKNGCHGSMTVVAFAAKGVANVPFVSSGKGEFKPATLTFEAISDRTRITFFSSFYHTKVSDPGSLCGPVIDDVRVYPVS</sequence>
<evidence type="ECO:0000256" key="1">
    <source>
        <dbReference type="ARBA" id="ARBA00004191"/>
    </source>
</evidence>
<keyword evidence="2" id="KW-0134">Cell wall</keyword>
<organism evidence="8 9">
    <name type="scientific">Spirodela intermedia</name>
    <name type="common">Intermediate duckweed</name>
    <dbReference type="NCBI Taxonomy" id="51605"/>
    <lineage>
        <taxon>Eukaryota</taxon>
        <taxon>Viridiplantae</taxon>
        <taxon>Streptophyta</taxon>
        <taxon>Embryophyta</taxon>
        <taxon>Tracheophyta</taxon>
        <taxon>Spermatophyta</taxon>
        <taxon>Magnoliopsida</taxon>
        <taxon>Liliopsida</taxon>
        <taxon>Araceae</taxon>
        <taxon>Lemnoideae</taxon>
        <taxon>Spirodela</taxon>
    </lineage>
</organism>
<dbReference type="PANTHER" id="PTHR31265">
    <property type="entry name" value="OS02G0527500 PROTEIN-RELATED"/>
    <property type="match status" value="1"/>
</dbReference>
<keyword evidence="4 6" id="KW-0732">Signal</keyword>
<protein>
    <recommendedName>
        <fullName evidence="7">DUF642 domain-containing protein</fullName>
    </recommendedName>
</protein>
<dbReference type="InterPro" id="IPR006946">
    <property type="entry name" value="DGR2-like_dom"/>
</dbReference>
<comment type="subcellular location">
    <subcellularLocation>
        <location evidence="1">Secreted</location>
        <location evidence="1">Cell wall</location>
    </subcellularLocation>
</comment>
<dbReference type="Gene3D" id="2.60.120.260">
    <property type="entry name" value="Galactose-binding domain-like"/>
    <property type="match status" value="2"/>
</dbReference>
<dbReference type="PANTHER" id="PTHR31265:SF2">
    <property type="entry name" value="F17A17.37 PROTEIN"/>
    <property type="match status" value="1"/>
</dbReference>
<dbReference type="OrthoDB" id="1851446at2759"/>
<evidence type="ECO:0000256" key="6">
    <source>
        <dbReference type="SAM" id="SignalP"/>
    </source>
</evidence>
<evidence type="ECO:0000259" key="7">
    <source>
        <dbReference type="Pfam" id="PF04862"/>
    </source>
</evidence>
<proteinExistence type="predicted"/>